<dbReference type="Gene3D" id="3.40.50.12580">
    <property type="match status" value="1"/>
</dbReference>
<dbReference type="EMBL" id="CP146609">
    <property type="protein sequence ID" value="WWX21518.1"/>
    <property type="molecule type" value="Genomic_DNA"/>
</dbReference>
<name>A0ABZ2ISC0_9BACT</name>
<evidence type="ECO:0000313" key="2">
    <source>
        <dbReference type="Proteomes" id="UP001385389"/>
    </source>
</evidence>
<protein>
    <submittedName>
        <fullName evidence="1">Surface carbohydrate biosynthesis protein</fullName>
    </submittedName>
</protein>
<dbReference type="NCBIfam" id="TIGR04396">
    <property type="entry name" value="surf_polysacc"/>
    <property type="match status" value="1"/>
</dbReference>
<sequence>MLCAFEVEILIRELDGVLYQALHLARKGLPSLVGDRMVNRYIRSGSNPVLYFDSDQHVPTNRHVLDNHGVVLNLNAEGQGFVDDPPTLQANFAKIIDHVTAICLWGQKQADILAALIPDDRRDDLIVTGHPAFDLADERFIGYYRNPDIVREHGEDYILINTSFGMFNHEMGFDHYVKMLSRMDEWKVYGDPAHLARLKKRCAHQEKTALAMIELCAMLAEAHPDRHIIIRPHPAEDAEFYRCRTSDRTNIFVTKQGAAREWIASAAAVIHHDCTTGLEATLMGKLVLQYAPFEDIEEAAALMTTIGHRVTSPEEAIRAIDQGTMPEETSRELRARLAPYLANVTGRAAEVIAELAASHAAGVKTWLPAPLGPWGQAKCWRKYLSKLLRARQPGRNGRKVRYALNKFSRLRKEEVERRLNGLRTAEPELPEVDVRPLCLNTFLITPRP</sequence>
<accession>A0ABZ2ISC0</accession>
<keyword evidence="2" id="KW-1185">Reference proteome</keyword>
<organism evidence="1 2">
    <name type="scientific">Pseudodesulfovibrio methanolicus</name>
    <dbReference type="NCBI Taxonomy" id="3126690"/>
    <lineage>
        <taxon>Bacteria</taxon>
        <taxon>Pseudomonadati</taxon>
        <taxon>Thermodesulfobacteriota</taxon>
        <taxon>Desulfovibrionia</taxon>
        <taxon>Desulfovibrionales</taxon>
        <taxon>Desulfovibrionaceae</taxon>
    </lineage>
</organism>
<reference evidence="1 2" key="1">
    <citation type="submission" date="2024-03" db="EMBL/GenBank/DDBJ databases">
        <title>Phenotype and Genome Characterization of a Sulfate-Reducing Bacterium Pseudodesulfovibrio sp. strain 5S69, isolated from Petroleum Reservoir in Tatarstan (Russia).</title>
        <authorList>
            <person name="Bidzhieva S.K."/>
            <person name="Kadnikov V."/>
            <person name="Tourova T.P."/>
            <person name="Samigullina S.R."/>
            <person name="Sokolova D.S."/>
            <person name="Poltaraus A.B."/>
            <person name="Avtukh A.N."/>
            <person name="Tereshina V.M."/>
            <person name="Mardanov A.V."/>
            <person name="Nazina T.N."/>
        </authorList>
    </citation>
    <scope>NUCLEOTIDE SEQUENCE [LARGE SCALE GENOMIC DNA]</scope>
    <source>
        <strain evidence="1 2">5S69</strain>
    </source>
</reference>
<dbReference type="Proteomes" id="UP001385389">
    <property type="component" value="Chromosome"/>
</dbReference>
<proteinExistence type="predicted"/>
<evidence type="ECO:0000313" key="1">
    <source>
        <dbReference type="EMBL" id="WWX21518.1"/>
    </source>
</evidence>
<gene>
    <name evidence="1" type="ORF">V8V93_13835</name>
</gene>
<dbReference type="InterPro" id="IPR043148">
    <property type="entry name" value="TagF_C"/>
</dbReference>
<dbReference type="RefSeq" id="WP_338667174.1">
    <property type="nucleotide sequence ID" value="NZ_CP146609.1"/>
</dbReference>
<dbReference type="InterPro" id="IPR030906">
    <property type="entry name" value="Surf_polysacc"/>
</dbReference>